<dbReference type="AlphaFoldDB" id="A0AAW0SBG0"/>
<reference evidence="1 2" key="1">
    <citation type="submission" date="2023-03" db="EMBL/GenBank/DDBJ databases">
        <title>High-quality genome of Scylla paramamosain provides insights in environmental adaptation.</title>
        <authorList>
            <person name="Zhang L."/>
        </authorList>
    </citation>
    <scope>NUCLEOTIDE SEQUENCE [LARGE SCALE GENOMIC DNA]</scope>
    <source>
        <strain evidence="1">LZ_2023a</strain>
        <tissue evidence="1">Muscle</tissue>
    </source>
</reference>
<gene>
    <name evidence="1" type="ORF">O3P69_018939</name>
</gene>
<dbReference type="EMBL" id="JARAKH010001740">
    <property type="protein sequence ID" value="KAK8372598.1"/>
    <property type="molecule type" value="Genomic_DNA"/>
</dbReference>
<proteinExistence type="predicted"/>
<name>A0AAW0SBG0_SCYPA</name>
<accession>A0AAW0SBG0</accession>
<evidence type="ECO:0000313" key="2">
    <source>
        <dbReference type="Proteomes" id="UP001487740"/>
    </source>
</evidence>
<dbReference type="Proteomes" id="UP001487740">
    <property type="component" value="Unassembled WGS sequence"/>
</dbReference>
<protein>
    <submittedName>
        <fullName evidence="1">Uncharacterized protein</fullName>
    </submittedName>
</protein>
<keyword evidence="2" id="KW-1185">Reference proteome</keyword>
<sequence length="104" mass="10896">MRIDLFGASFKVSWIVSYESEVFQVSSGSSCLAALLYSECLTGGGVGCVGCTWALCWPLKDLCGDVATVQGVGGAMPATRHIVNYQGLCGVRQVPVVSFQAGKV</sequence>
<organism evidence="1 2">
    <name type="scientific">Scylla paramamosain</name>
    <name type="common">Mud crab</name>
    <dbReference type="NCBI Taxonomy" id="85552"/>
    <lineage>
        <taxon>Eukaryota</taxon>
        <taxon>Metazoa</taxon>
        <taxon>Ecdysozoa</taxon>
        <taxon>Arthropoda</taxon>
        <taxon>Crustacea</taxon>
        <taxon>Multicrustacea</taxon>
        <taxon>Malacostraca</taxon>
        <taxon>Eumalacostraca</taxon>
        <taxon>Eucarida</taxon>
        <taxon>Decapoda</taxon>
        <taxon>Pleocyemata</taxon>
        <taxon>Brachyura</taxon>
        <taxon>Eubrachyura</taxon>
        <taxon>Portunoidea</taxon>
        <taxon>Portunidae</taxon>
        <taxon>Portuninae</taxon>
        <taxon>Scylla</taxon>
    </lineage>
</organism>
<evidence type="ECO:0000313" key="1">
    <source>
        <dbReference type="EMBL" id="KAK8372598.1"/>
    </source>
</evidence>
<comment type="caution">
    <text evidence="1">The sequence shown here is derived from an EMBL/GenBank/DDBJ whole genome shotgun (WGS) entry which is preliminary data.</text>
</comment>